<protein>
    <recommendedName>
        <fullName evidence="5">Lytic polysaccharide monooxygenase</fullName>
    </recommendedName>
</protein>
<feature type="compositionally biased region" description="Low complexity" evidence="1">
    <location>
        <begin position="342"/>
        <end position="354"/>
    </location>
</feature>
<sequence length="427" mass="44031">MKHHQTFSILALAASVRSHMIMDKPRPYGYATLTNSPLALADYPCKQRQGVYDIVEMNYFSAGEAELVNFNGTAVHGGGSCQFSITTDLEPSLSSRWAVIHSVEGNCPAVNQAGNLEGEDPNKQGPDRYPLTIPKEVPNGQYSLAWSWINNVGGQGEFYMDCSPIVVSGGAEANDASLDYLNKLPTMFVANLEATCRTSTIGNKDWVYPDPGDSLDKKAGLVQQDFAISAGCSSITALGAGSGSMTAPQQAKATGGVAKAPVNAANQANINIYAPDGGNTPAQPTGGEEAPSSAAATPSAATSAAASNPGGVFAPGASSAAATPPPAQTSLATVITQPAAPAPSSVAAAPSQSAGNGTPSTPSGQYVDCPTNGEVFCISETTFGQCDWGKALVQDVAPGTTCSYSTLGKLRRSVRHPHHRRHGSQLI</sequence>
<evidence type="ECO:0000256" key="2">
    <source>
        <dbReference type="SAM" id="SignalP"/>
    </source>
</evidence>
<evidence type="ECO:0008006" key="5">
    <source>
        <dbReference type="Google" id="ProtNLM"/>
    </source>
</evidence>
<name>A0A6A5Z3A5_9PLEO</name>
<evidence type="ECO:0000256" key="1">
    <source>
        <dbReference type="SAM" id="MobiDB-lite"/>
    </source>
</evidence>
<organism evidence="3 4">
    <name type="scientific">Lophiotrema nucula</name>
    <dbReference type="NCBI Taxonomy" id="690887"/>
    <lineage>
        <taxon>Eukaryota</taxon>
        <taxon>Fungi</taxon>
        <taxon>Dikarya</taxon>
        <taxon>Ascomycota</taxon>
        <taxon>Pezizomycotina</taxon>
        <taxon>Dothideomycetes</taxon>
        <taxon>Pleosporomycetidae</taxon>
        <taxon>Pleosporales</taxon>
        <taxon>Lophiotremataceae</taxon>
        <taxon>Lophiotrema</taxon>
    </lineage>
</organism>
<dbReference type="PANTHER" id="PTHR36182:SF2">
    <property type="entry name" value="LYTIC POLYSACCHARIDE MONOOXYGENASE"/>
    <property type="match status" value="1"/>
</dbReference>
<dbReference type="EMBL" id="ML977327">
    <property type="protein sequence ID" value="KAF2113544.1"/>
    <property type="molecule type" value="Genomic_DNA"/>
</dbReference>
<evidence type="ECO:0000313" key="3">
    <source>
        <dbReference type="EMBL" id="KAF2113544.1"/>
    </source>
</evidence>
<keyword evidence="2" id="KW-0732">Signal</keyword>
<proteinExistence type="predicted"/>
<feature type="region of interest" description="Disordered" evidence="1">
    <location>
        <begin position="342"/>
        <end position="366"/>
    </location>
</feature>
<evidence type="ECO:0000313" key="4">
    <source>
        <dbReference type="Proteomes" id="UP000799770"/>
    </source>
</evidence>
<feature type="region of interest" description="Disordered" evidence="1">
    <location>
        <begin position="271"/>
        <end position="308"/>
    </location>
</feature>
<keyword evidence="4" id="KW-1185">Reference proteome</keyword>
<feature type="chain" id="PRO_5025664550" description="Lytic polysaccharide monooxygenase" evidence="2">
    <location>
        <begin position="19"/>
        <end position="427"/>
    </location>
</feature>
<dbReference type="OrthoDB" id="2342176at2759"/>
<gene>
    <name evidence="3" type="ORF">BDV96DRAFT_495998</name>
</gene>
<accession>A0A6A5Z3A5</accession>
<feature type="compositionally biased region" description="Low complexity" evidence="1">
    <location>
        <begin position="290"/>
        <end position="308"/>
    </location>
</feature>
<dbReference type="AlphaFoldDB" id="A0A6A5Z3A5"/>
<feature type="signal peptide" evidence="2">
    <location>
        <begin position="1"/>
        <end position="18"/>
    </location>
</feature>
<dbReference type="Gene3D" id="2.70.50.70">
    <property type="match status" value="1"/>
</dbReference>
<feature type="compositionally biased region" description="Polar residues" evidence="1">
    <location>
        <begin position="355"/>
        <end position="364"/>
    </location>
</feature>
<dbReference type="Proteomes" id="UP000799770">
    <property type="component" value="Unassembled WGS sequence"/>
</dbReference>
<dbReference type="PANTHER" id="PTHR36182">
    <property type="entry name" value="PROTEIN, PUTATIVE (AFU_ORTHOLOGUE AFUA_6G10930)-RELATED"/>
    <property type="match status" value="1"/>
</dbReference>
<reference evidence="3" key="1">
    <citation type="journal article" date="2020" name="Stud. Mycol.">
        <title>101 Dothideomycetes genomes: a test case for predicting lifestyles and emergence of pathogens.</title>
        <authorList>
            <person name="Haridas S."/>
            <person name="Albert R."/>
            <person name="Binder M."/>
            <person name="Bloem J."/>
            <person name="Labutti K."/>
            <person name="Salamov A."/>
            <person name="Andreopoulos B."/>
            <person name="Baker S."/>
            <person name="Barry K."/>
            <person name="Bills G."/>
            <person name="Bluhm B."/>
            <person name="Cannon C."/>
            <person name="Castanera R."/>
            <person name="Culley D."/>
            <person name="Daum C."/>
            <person name="Ezra D."/>
            <person name="Gonzalez J."/>
            <person name="Henrissat B."/>
            <person name="Kuo A."/>
            <person name="Liang C."/>
            <person name="Lipzen A."/>
            <person name="Lutzoni F."/>
            <person name="Magnuson J."/>
            <person name="Mondo S."/>
            <person name="Nolan M."/>
            <person name="Ohm R."/>
            <person name="Pangilinan J."/>
            <person name="Park H.-J."/>
            <person name="Ramirez L."/>
            <person name="Alfaro M."/>
            <person name="Sun H."/>
            <person name="Tritt A."/>
            <person name="Yoshinaga Y."/>
            <person name="Zwiers L.-H."/>
            <person name="Turgeon B."/>
            <person name="Goodwin S."/>
            <person name="Spatafora J."/>
            <person name="Crous P."/>
            <person name="Grigoriev I."/>
        </authorList>
    </citation>
    <scope>NUCLEOTIDE SEQUENCE</scope>
    <source>
        <strain evidence="3">CBS 627.86</strain>
    </source>
</reference>